<comment type="caution">
    <text evidence="1">The sequence shown here is derived from an EMBL/GenBank/DDBJ whole genome shotgun (WGS) entry which is preliminary data.</text>
</comment>
<evidence type="ECO:0000313" key="2">
    <source>
        <dbReference type="Proteomes" id="UP001153076"/>
    </source>
</evidence>
<name>A0A9Q1JNK6_9CARY</name>
<evidence type="ECO:0000313" key="1">
    <source>
        <dbReference type="EMBL" id="KAJ8427248.1"/>
    </source>
</evidence>
<dbReference type="EMBL" id="JAKOGI010001167">
    <property type="protein sequence ID" value="KAJ8427248.1"/>
    <property type="molecule type" value="Genomic_DNA"/>
</dbReference>
<proteinExistence type="predicted"/>
<organism evidence="1 2">
    <name type="scientific">Carnegiea gigantea</name>
    <dbReference type="NCBI Taxonomy" id="171969"/>
    <lineage>
        <taxon>Eukaryota</taxon>
        <taxon>Viridiplantae</taxon>
        <taxon>Streptophyta</taxon>
        <taxon>Embryophyta</taxon>
        <taxon>Tracheophyta</taxon>
        <taxon>Spermatophyta</taxon>
        <taxon>Magnoliopsida</taxon>
        <taxon>eudicotyledons</taxon>
        <taxon>Gunneridae</taxon>
        <taxon>Pentapetalae</taxon>
        <taxon>Caryophyllales</taxon>
        <taxon>Cactineae</taxon>
        <taxon>Cactaceae</taxon>
        <taxon>Cactoideae</taxon>
        <taxon>Echinocereeae</taxon>
        <taxon>Carnegiea</taxon>
    </lineage>
</organism>
<gene>
    <name evidence="1" type="ORF">Cgig2_023914</name>
</gene>
<reference evidence="1" key="1">
    <citation type="submission" date="2022-04" db="EMBL/GenBank/DDBJ databases">
        <title>Carnegiea gigantea Genome sequencing and assembly v2.</title>
        <authorList>
            <person name="Copetti D."/>
            <person name="Sanderson M.J."/>
            <person name="Burquez A."/>
            <person name="Wojciechowski M.F."/>
        </authorList>
    </citation>
    <scope>NUCLEOTIDE SEQUENCE</scope>
    <source>
        <strain evidence="1">SGP5-SGP5p</strain>
        <tissue evidence="1">Aerial part</tissue>
    </source>
</reference>
<keyword evidence="2" id="KW-1185">Reference proteome</keyword>
<protein>
    <submittedName>
        <fullName evidence="1">Uncharacterized protein</fullName>
    </submittedName>
</protein>
<accession>A0A9Q1JNK6</accession>
<dbReference type="Proteomes" id="UP001153076">
    <property type="component" value="Unassembled WGS sequence"/>
</dbReference>
<dbReference type="AlphaFoldDB" id="A0A9Q1JNK6"/>
<sequence length="173" mass="19697">MPQVVFLAMLLNDAMKLGVLHGYMIGITEERNDSFRERISTLFYTMVFSDFLSIKQAADYAKETFKGAVRTPRSLPMSHYELCPHFNIAVAEEAARDFRIPEMIQGIFYAMVVNEALKLGVLSRDLAEHLKLCLEGLQWYMCKAWLQLDKLGLLCAKYHICANPGVEVWPSNG</sequence>